<comment type="caution">
    <text evidence="1">The sequence shown here is derived from an EMBL/GenBank/DDBJ whole genome shotgun (WGS) entry which is preliminary data.</text>
</comment>
<keyword evidence="2" id="KW-1185">Reference proteome</keyword>
<proteinExistence type="predicted"/>
<evidence type="ECO:0000313" key="2">
    <source>
        <dbReference type="Proteomes" id="UP001165492"/>
    </source>
</evidence>
<accession>A0ABS8HZE9</accession>
<protein>
    <submittedName>
        <fullName evidence="1">Uncharacterized protein</fullName>
    </submittedName>
</protein>
<organism evidence="1 2">
    <name type="scientific">Pelosinus baikalensis</name>
    <dbReference type="NCBI Taxonomy" id="2892015"/>
    <lineage>
        <taxon>Bacteria</taxon>
        <taxon>Bacillati</taxon>
        <taxon>Bacillota</taxon>
        <taxon>Negativicutes</taxon>
        <taxon>Selenomonadales</taxon>
        <taxon>Sporomusaceae</taxon>
        <taxon>Pelosinus</taxon>
    </lineage>
</organism>
<name>A0ABS8HZE9_9FIRM</name>
<dbReference type="Proteomes" id="UP001165492">
    <property type="component" value="Unassembled WGS sequence"/>
</dbReference>
<gene>
    <name evidence="1" type="ORF">LMF89_19405</name>
</gene>
<evidence type="ECO:0000313" key="1">
    <source>
        <dbReference type="EMBL" id="MCC5467507.1"/>
    </source>
</evidence>
<dbReference type="RefSeq" id="WP_229536495.1">
    <property type="nucleotide sequence ID" value="NZ_JAJHJB010000034.1"/>
</dbReference>
<dbReference type="EMBL" id="JAJHJB010000034">
    <property type="protein sequence ID" value="MCC5467507.1"/>
    <property type="molecule type" value="Genomic_DNA"/>
</dbReference>
<sequence length="143" mass="16179">MERSYKGDEVLSKQDVINSLLKYLPIISISLNQLVSYLQSIINSEELNDDVTTTIITEVKKLTKTANVLVSSIDIKNKAVREVDKAIIDLYLESLDELVKGLGSMMAWLTDDKRSEEDLKESIDFLFEAGQKIIKLVNKLVNE</sequence>
<reference evidence="1" key="1">
    <citation type="submission" date="2021-11" db="EMBL/GenBank/DDBJ databases">
        <title>Description of a new species Pelosinus isolated from the bottom sediments of Lake Baikal.</title>
        <authorList>
            <person name="Zakharyuk A."/>
        </authorList>
    </citation>
    <scope>NUCLEOTIDE SEQUENCE</scope>
    <source>
        <strain evidence="1">Bkl1</strain>
    </source>
</reference>